<sequence length="1181" mass="134062">MAGRGGRNDAAIAAALHVVAQAVGQPQVVGAGVNDGVRMLETFLRNHPPTFKGRYDPDGAQSWLKEIERIFRVMDCSEAQMVRFGTHMLADEADDWWVGIRPILEVGEEVITWAVFKREFLNKYFPEDVRGKKEIEFLELKQGHMSVTEYAAKFVELAKFYPHYSADTAEFSKCIKFENGLRPEIKRAIGYQKIREFSDLVSSCRIYEADIKAHYKIMNERKSRSQPSRGKPYSTPADKGKSRVNDERKSVRKAVPNEVVCFNCGEKGHKSNVCDVDAKRCFRCGRKGHMQTECKHSDVVCFNCKEEGHIGSQCTKPKRAQSGGKVFALVGTQTASKDRLIRGTCFINHIPLITIIDTGATHCFVAADCVSRLGLKLSSMNGEVVIETPAKGSVTTSLVCSRCPLSMFGEVELVTTKQLKRLALEGNQLFSLMASLSIENQAVIDKLPVVCEFPEVFPDEIPEVPPEREVEFSIDLVPGTKPVSMAPYLDPSKVDAVSHWETPKSVTEVRSFLGLAGYYRRFIEGFSKLALPLTQLTCKGRAFVWDVHCERSFNELKQRLTTAPVLVLPKADEPFVVYCDASKLGLGGVLMQNGKVVAYASRQLRIHERNYPTHDLELAAVVFVLKIWRHYLYGSRFEVFSDHKSLKYLFDQKELNMRQRRWLELLKDYDFGLNYHPGKANVVADALSRKTLHMSAMMVKEFDLLEQFRDLSLVCEVTPRSVVLGMLKINNEFLNSIREAQKEDVKLVDLMNGITQTEGSDFRVDDHGVLRFRDRICIPDDAEMKRLILEESHRSNLSIHPGATKMYHDLKKLFWWSGLKRDVAQFVYSCLICQKSKIEHQKPAGLLTPLDVPEWKWDSISMDFVTSLPSTPSGFDSIWVIVDRLTKSAHFIPINISFPVAKLAEIYIRVIVKLHGVPSSIVSDRDPRFTSRFWKSLQEALGSKLRLSSAYHPQTDGQSERTIQSLEDLLRVCVLEHGGAWDSHLPLIEFTYNNSYHSSIGMAPFEALYGRKCRTPLCWFESGESVVLGPEIVRQTTEKVKLIREKMKASQSRQKSYHDKRRKDLEFQEGDHVFLRVTPVTGVGRALKSKKLTPRFIGPYQISERVGTVAYRVGLPPHLSNLHDVFHVSQLRRYVADPSHVVPRDDVEVRDNLTIETMPIRIEAREVKKLRGKEIPLVKVV</sequence>
<evidence type="ECO:0000313" key="2">
    <source>
        <dbReference type="Proteomes" id="UP001177021"/>
    </source>
</evidence>
<keyword evidence="2" id="KW-1185">Reference proteome</keyword>
<dbReference type="EMBL" id="CASHSV030000409">
    <property type="protein sequence ID" value="CAJ2663176.1"/>
    <property type="molecule type" value="Genomic_DNA"/>
</dbReference>
<proteinExistence type="predicted"/>
<evidence type="ECO:0000313" key="1">
    <source>
        <dbReference type="EMBL" id="CAJ2663176.1"/>
    </source>
</evidence>
<comment type="caution">
    <text evidence="1">The sequence shown here is derived from an EMBL/GenBank/DDBJ whole genome shotgun (WGS) entry which is preliminary data.</text>
</comment>
<reference evidence="1" key="1">
    <citation type="submission" date="2023-10" db="EMBL/GenBank/DDBJ databases">
        <authorList>
            <person name="Rodriguez Cubillos JULIANA M."/>
            <person name="De Vega J."/>
        </authorList>
    </citation>
    <scope>NUCLEOTIDE SEQUENCE</scope>
</reference>
<organism evidence="1 2">
    <name type="scientific">Trifolium pratense</name>
    <name type="common">Red clover</name>
    <dbReference type="NCBI Taxonomy" id="57577"/>
    <lineage>
        <taxon>Eukaryota</taxon>
        <taxon>Viridiplantae</taxon>
        <taxon>Streptophyta</taxon>
        <taxon>Embryophyta</taxon>
        <taxon>Tracheophyta</taxon>
        <taxon>Spermatophyta</taxon>
        <taxon>Magnoliopsida</taxon>
        <taxon>eudicotyledons</taxon>
        <taxon>Gunneridae</taxon>
        <taxon>Pentapetalae</taxon>
        <taxon>rosids</taxon>
        <taxon>fabids</taxon>
        <taxon>Fabales</taxon>
        <taxon>Fabaceae</taxon>
        <taxon>Papilionoideae</taxon>
        <taxon>50 kb inversion clade</taxon>
        <taxon>NPAAA clade</taxon>
        <taxon>Hologalegina</taxon>
        <taxon>IRL clade</taxon>
        <taxon>Trifolieae</taxon>
        <taxon>Trifolium</taxon>
    </lineage>
</organism>
<name>A0ACB0L1I5_TRIPR</name>
<dbReference type="Proteomes" id="UP001177021">
    <property type="component" value="Unassembled WGS sequence"/>
</dbReference>
<protein>
    <submittedName>
        <fullName evidence="1">Uncharacterized protein</fullName>
    </submittedName>
</protein>
<gene>
    <name evidence="1" type="ORF">MILVUS5_LOCUS28653</name>
</gene>
<accession>A0ACB0L1I5</accession>